<keyword evidence="5 8" id="KW-0472">Membrane</keyword>
<feature type="chain" id="PRO_5014545722" evidence="9">
    <location>
        <begin position="16"/>
        <end position="489"/>
    </location>
</feature>
<feature type="transmembrane region" description="Helical" evidence="8">
    <location>
        <begin position="109"/>
        <end position="130"/>
    </location>
</feature>
<keyword evidence="9" id="KW-0732">Signal</keyword>
<feature type="signal peptide" evidence="9">
    <location>
        <begin position="1"/>
        <end position="15"/>
    </location>
</feature>
<dbReference type="RefSeq" id="XP_013386118.1">
    <property type="nucleotide sequence ID" value="XM_013530664.1"/>
</dbReference>
<dbReference type="RefSeq" id="XP_013386126.1">
    <property type="nucleotide sequence ID" value="XM_013530672.1"/>
</dbReference>
<dbReference type="KEGG" id="lak:106155699"/>
<keyword evidence="6" id="KW-0325">Glycoprotein</keyword>
<dbReference type="OrthoDB" id="784140at2759"/>
<sequence length="489" mass="55853">MAVLGLQLVFSMVMASVLQKLTPHFSFGRWLLCGRLVRYLHPTDDELKTLAGTPKDVGKGRSKKNDHRRGAPQKYEPFTVPRNLDIQLDTAVVSDIDVMSLHYYTEYQWLVDFSLCSAFIYILTEIYYAILQPDQEFNLSVCWCIMVTLFSLKILYSLTAMYFRTDDSGERMLCITFGFFFLVAAMGVLIVDEDRLEFGLNPAYKNFSGSATEFMKSQGIVSRGPISQIVFKIIIACCCAILGAFLTFPGLRYAKTHSDALKYSKESPFKLMLLHLNFIMPLLIVLLWVKPIARDFFTEMKHRSMDRPLLTPEVFETTRMLIIIAFCLLRITLLSAHLQSHLNIAYERITNLKKESGRISNIDLQRMVTRVFYYLCVVALQYVVPVVLLLFCVFLMKTLGDLSWDSFLDIDWSLKTPINSSSGPSVSTTPDTDGTSNAAVHIALALSDLRKVFTPLFFRGVMAFFCWWLCLVNFTTSSFGLIYYSYFTN</sequence>
<comment type="similarity">
    <text evidence="2">Belongs to the TMEM161 family.</text>
</comment>
<dbReference type="PANTHER" id="PTHR13624:SF6">
    <property type="entry name" value="EMEI"/>
    <property type="match status" value="1"/>
</dbReference>
<feature type="transmembrane region" description="Helical" evidence="8">
    <location>
        <begin position="137"/>
        <end position="158"/>
    </location>
</feature>
<dbReference type="PANTHER" id="PTHR13624">
    <property type="entry name" value="RE42071P"/>
    <property type="match status" value="1"/>
</dbReference>
<accession>A0A1S3HJ27</accession>
<protein>
    <submittedName>
        <fullName evidence="11 12">Transmembrane protein 161B</fullName>
    </submittedName>
</protein>
<evidence type="ECO:0000256" key="5">
    <source>
        <dbReference type="ARBA" id="ARBA00023136"/>
    </source>
</evidence>
<evidence type="ECO:0000313" key="10">
    <source>
        <dbReference type="Proteomes" id="UP000085678"/>
    </source>
</evidence>
<name>A0A1S3HJ27_LINAN</name>
<dbReference type="GO" id="GO:0016020">
    <property type="term" value="C:membrane"/>
    <property type="evidence" value="ECO:0007669"/>
    <property type="project" value="UniProtKB-SubCell"/>
</dbReference>
<dbReference type="GeneID" id="106155699"/>
<evidence type="ECO:0000313" key="12">
    <source>
        <dbReference type="RefSeq" id="XP_013386126.1"/>
    </source>
</evidence>
<evidence type="ECO:0000256" key="1">
    <source>
        <dbReference type="ARBA" id="ARBA00004141"/>
    </source>
</evidence>
<feature type="region of interest" description="Disordered" evidence="7">
    <location>
        <begin position="51"/>
        <end position="75"/>
    </location>
</feature>
<dbReference type="STRING" id="7574.A0A1S3HJ27"/>
<keyword evidence="3 8" id="KW-0812">Transmembrane</keyword>
<keyword evidence="4 8" id="KW-1133">Transmembrane helix</keyword>
<evidence type="ECO:0000256" key="7">
    <source>
        <dbReference type="SAM" id="MobiDB-lite"/>
    </source>
</evidence>
<dbReference type="Proteomes" id="UP000085678">
    <property type="component" value="Unplaced"/>
</dbReference>
<dbReference type="InterPro" id="IPR019395">
    <property type="entry name" value="Transmembrane_161A/B"/>
</dbReference>
<evidence type="ECO:0000313" key="11">
    <source>
        <dbReference type="RefSeq" id="XP_013386118.1"/>
    </source>
</evidence>
<feature type="transmembrane region" description="Helical" evidence="8">
    <location>
        <begin position="170"/>
        <end position="191"/>
    </location>
</feature>
<evidence type="ECO:0000256" key="3">
    <source>
        <dbReference type="ARBA" id="ARBA00022692"/>
    </source>
</evidence>
<reference evidence="11 12" key="1">
    <citation type="submission" date="2025-04" db="UniProtKB">
        <authorList>
            <consortium name="RefSeq"/>
        </authorList>
    </citation>
    <scope>IDENTIFICATION</scope>
    <source>
        <tissue evidence="11 12">Gonads</tissue>
    </source>
</reference>
<evidence type="ECO:0000256" key="8">
    <source>
        <dbReference type="SAM" id="Phobius"/>
    </source>
</evidence>
<evidence type="ECO:0000256" key="2">
    <source>
        <dbReference type="ARBA" id="ARBA00009706"/>
    </source>
</evidence>
<dbReference type="Pfam" id="PF10268">
    <property type="entry name" value="Tmemb_161AB"/>
    <property type="match status" value="1"/>
</dbReference>
<feature type="transmembrane region" description="Helical" evidence="8">
    <location>
        <begin position="271"/>
        <end position="293"/>
    </location>
</feature>
<evidence type="ECO:0000256" key="6">
    <source>
        <dbReference type="ARBA" id="ARBA00023180"/>
    </source>
</evidence>
<keyword evidence="10" id="KW-1185">Reference proteome</keyword>
<feature type="compositionally biased region" description="Basic residues" evidence="7">
    <location>
        <begin position="60"/>
        <end position="71"/>
    </location>
</feature>
<evidence type="ECO:0000256" key="9">
    <source>
        <dbReference type="SAM" id="SignalP"/>
    </source>
</evidence>
<dbReference type="AlphaFoldDB" id="A0A1S3HJ27"/>
<feature type="transmembrane region" description="Helical" evidence="8">
    <location>
        <begin position="229"/>
        <end position="251"/>
    </location>
</feature>
<feature type="transmembrane region" description="Helical" evidence="8">
    <location>
        <begin position="371"/>
        <end position="396"/>
    </location>
</feature>
<feature type="transmembrane region" description="Helical" evidence="8">
    <location>
        <begin position="456"/>
        <end position="486"/>
    </location>
</feature>
<gene>
    <name evidence="11 12" type="primary">LOC106155699</name>
</gene>
<proteinExistence type="inferred from homology"/>
<evidence type="ECO:0000256" key="4">
    <source>
        <dbReference type="ARBA" id="ARBA00022989"/>
    </source>
</evidence>
<comment type="subcellular location">
    <subcellularLocation>
        <location evidence="1">Membrane</location>
        <topology evidence="1">Multi-pass membrane protein</topology>
    </subcellularLocation>
</comment>
<organism evidence="10 11">
    <name type="scientific">Lingula anatina</name>
    <name type="common">Brachiopod</name>
    <name type="synonym">Lingula unguis</name>
    <dbReference type="NCBI Taxonomy" id="7574"/>
    <lineage>
        <taxon>Eukaryota</taxon>
        <taxon>Metazoa</taxon>
        <taxon>Spiralia</taxon>
        <taxon>Lophotrochozoa</taxon>
        <taxon>Brachiopoda</taxon>
        <taxon>Linguliformea</taxon>
        <taxon>Lingulata</taxon>
        <taxon>Lingulida</taxon>
        <taxon>Linguloidea</taxon>
        <taxon>Lingulidae</taxon>
        <taxon>Lingula</taxon>
    </lineage>
</organism>